<dbReference type="Pfam" id="PF05670">
    <property type="entry name" value="NFACT-R_1"/>
    <property type="match status" value="1"/>
</dbReference>
<evidence type="ECO:0000313" key="4">
    <source>
        <dbReference type="Proteomes" id="UP000186303"/>
    </source>
</evidence>
<organism evidence="3 4">
    <name type="scientific">Malassezia sympodialis (strain ATCC 42132)</name>
    <name type="common">Atopic eczema-associated yeast</name>
    <dbReference type="NCBI Taxonomy" id="1230383"/>
    <lineage>
        <taxon>Eukaryota</taxon>
        <taxon>Fungi</taxon>
        <taxon>Dikarya</taxon>
        <taxon>Basidiomycota</taxon>
        <taxon>Ustilaginomycotina</taxon>
        <taxon>Malasseziomycetes</taxon>
        <taxon>Malasseziales</taxon>
        <taxon>Malasseziaceae</taxon>
        <taxon>Malassezia</taxon>
    </lineage>
</organism>
<dbReference type="PANTHER" id="PTHR13049">
    <property type="entry name" value="DUF814-RELATED"/>
    <property type="match status" value="1"/>
</dbReference>
<name>M5EP93_MALS4</name>
<dbReference type="HOGENOM" id="CLU_076656_0_0_1"/>
<dbReference type="KEGG" id="msym:MSY001_2231"/>
<dbReference type="Proteomes" id="UP000186303">
    <property type="component" value="Chromosome 4"/>
</dbReference>
<dbReference type="VEuPathDB" id="FungiDB:MSYG_2573"/>
<keyword evidence="4" id="KW-1185">Reference proteome</keyword>
<dbReference type="OrthoDB" id="200398at2759"/>
<dbReference type="PANTHER" id="PTHR13049:SF2">
    <property type="entry name" value="COILED-COIL DOMAIN-CONTAINING PROTEIN 25"/>
    <property type="match status" value="1"/>
</dbReference>
<dbReference type="RefSeq" id="XP_018740766.1">
    <property type="nucleotide sequence ID" value="XM_018884069.1"/>
</dbReference>
<dbReference type="InterPro" id="IPR039730">
    <property type="entry name" value="Jlp2/Ccd25"/>
</dbReference>
<evidence type="ECO:0000313" key="3">
    <source>
        <dbReference type="EMBL" id="SHO78231.1"/>
    </source>
</evidence>
<dbReference type="EMBL" id="LT671824">
    <property type="protein sequence ID" value="SHO78231.1"/>
    <property type="molecule type" value="Genomic_DNA"/>
</dbReference>
<feature type="compositionally biased region" description="Basic and acidic residues" evidence="2">
    <location>
        <begin position="161"/>
        <end position="190"/>
    </location>
</feature>
<feature type="compositionally biased region" description="Basic and acidic residues" evidence="2">
    <location>
        <begin position="143"/>
        <end position="154"/>
    </location>
</feature>
<sequence length="234" mass="27091">MVLFFTSHVHSVPVIIYMGKDKVENEDLIRHGFPEDVWFHVDKLSSAHVYLRMPEGMEWTAIPDALLEDCSQLVKANSIEGNKKNNVTIIYTPHANVKKTGDMAVGAVSFHNDRLVKRFYVKERKNEIVNRLNKTKEERTVDFEAERQERERAAGRKKKEHALQQKKETLEAKRQYKEQAAAKDYSHLFSDEAIAESQREKQRHARIQAAQKQAAREDGNGSEEDVYESDDSFM</sequence>
<proteinExistence type="inferred from homology"/>
<dbReference type="InterPro" id="IPR008532">
    <property type="entry name" value="NFACT_RNA-bd"/>
</dbReference>
<accession>M5EP93</accession>
<feature type="compositionally biased region" description="Acidic residues" evidence="2">
    <location>
        <begin position="220"/>
        <end position="234"/>
    </location>
</feature>
<protein>
    <submittedName>
        <fullName evidence="3">Uncharacterized protein</fullName>
    </submittedName>
</protein>
<feature type="region of interest" description="Disordered" evidence="2">
    <location>
        <begin position="143"/>
        <end position="234"/>
    </location>
</feature>
<dbReference type="AlphaFoldDB" id="M5EP93"/>
<evidence type="ECO:0000256" key="1">
    <source>
        <dbReference type="ARBA" id="ARBA00008998"/>
    </source>
</evidence>
<evidence type="ECO:0000256" key="2">
    <source>
        <dbReference type="SAM" id="MobiDB-lite"/>
    </source>
</evidence>
<comment type="similarity">
    <text evidence="1">Belongs to the CCDC25 family.</text>
</comment>
<reference evidence="4" key="1">
    <citation type="journal article" date="2017" name="Nucleic Acids Res.">
        <title>Proteogenomics produces comprehensive and highly accurate protein-coding gene annotation in a complete genome assembly of Malassezia sympodialis.</title>
        <authorList>
            <person name="Zhu Y."/>
            <person name="Engstroem P.G."/>
            <person name="Tellgren-Roth C."/>
            <person name="Baudo C.D."/>
            <person name="Kennell J.C."/>
            <person name="Sun S."/>
            <person name="Billmyre R.B."/>
            <person name="Schroeder M.S."/>
            <person name="Andersson A."/>
            <person name="Holm T."/>
            <person name="Sigurgeirsson B."/>
            <person name="Wu G."/>
            <person name="Sankaranarayanan S.R."/>
            <person name="Siddharthan R."/>
            <person name="Sanyal K."/>
            <person name="Lundeberg J."/>
            <person name="Nystedt B."/>
            <person name="Boekhout T."/>
            <person name="Dawson T.L. Jr."/>
            <person name="Heitman J."/>
            <person name="Scheynius A."/>
            <person name="Lehtioe J."/>
        </authorList>
    </citation>
    <scope>NUCLEOTIDE SEQUENCE [LARGE SCALE GENOMIC DNA]</scope>
    <source>
        <strain evidence="4">ATCC 42132</strain>
    </source>
</reference>
<dbReference type="OMA" id="YHDEKAV"/>
<gene>
    <name evidence="3" type="ORF">MSYG_2573</name>
</gene>